<protein>
    <recommendedName>
        <fullName evidence="6">Putative aliphatic sulfonates-binding protein</fullName>
    </recommendedName>
</protein>
<dbReference type="OrthoDB" id="7374754at2"/>
<comment type="function">
    <text evidence="5">Part of a binding-protein-dependent transport system for aliphatic sulfonates. Putative binding protein.</text>
</comment>
<evidence type="ECO:0000256" key="1">
    <source>
        <dbReference type="ARBA" id="ARBA00004418"/>
    </source>
</evidence>
<evidence type="ECO:0000256" key="7">
    <source>
        <dbReference type="SAM" id="SignalP"/>
    </source>
</evidence>
<dbReference type="SUPFAM" id="SSF53850">
    <property type="entry name" value="Periplasmic binding protein-like II"/>
    <property type="match status" value="1"/>
</dbReference>
<comment type="caution">
    <text evidence="9">The sequence shown here is derived from an EMBL/GenBank/DDBJ whole genome shotgun (WGS) entry which is preliminary data.</text>
</comment>
<dbReference type="GO" id="GO:0016020">
    <property type="term" value="C:membrane"/>
    <property type="evidence" value="ECO:0007669"/>
    <property type="project" value="InterPro"/>
</dbReference>
<dbReference type="EMBL" id="QUMO01000003">
    <property type="protein sequence ID" value="REF86017.1"/>
    <property type="molecule type" value="Genomic_DNA"/>
</dbReference>
<comment type="similarity">
    <text evidence="2">Belongs to the bacterial solute-binding protein SsuA/TauA family.</text>
</comment>
<feature type="signal peptide" evidence="7">
    <location>
        <begin position="1"/>
        <end position="25"/>
    </location>
</feature>
<dbReference type="InterPro" id="IPR001638">
    <property type="entry name" value="Solute-binding_3/MltF_N"/>
</dbReference>
<evidence type="ECO:0000313" key="10">
    <source>
        <dbReference type="Proteomes" id="UP000256900"/>
    </source>
</evidence>
<gene>
    <name evidence="9" type="ORF">DES32_2059</name>
</gene>
<feature type="domain" description="Solute-binding protein family 3/N-terminal" evidence="8">
    <location>
        <begin position="31"/>
        <end position="247"/>
    </location>
</feature>
<dbReference type="Pfam" id="PF09084">
    <property type="entry name" value="NMT1"/>
    <property type="match status" value="1"/>
</dbReference>
<dbReference type="Gene3D" id="3.40.190.10">
    <property type="entry name" value="Periplasmic binding protein-like II"/>
    <property type="match status" value="2"/>
</dbReference>
<evidence type="ECO:0000256" key="4">
    <source>
        <dbReference type="ARBA" id="ARBA00022729"/>
    </source>
</evidence>
<evidence type="ECO:0000313" key="9">
    <source>
        <dbReference type="EMBL" id="REF86017.1"/>
    </source>
</evidence>
<organism evidence="9 10">
    <name type="scientific">Methylovirgula ligni</name>
    <dbReference type="NCBI Taxonomy" id="569860"/>
    <lineage>
        <taxon>Bacteria</taxon>
        <taxon>Pseudomonadati</taxon>
        <taxon>Pseudomonadota</taxon>
        <taxon>Alphaproteobacteria</taxon>
        <taxon>Hyphomicrobiales</taxon>
        <taxon>Beijerinckiaceae</taxon>
        <taxon>Methylovirgula</taxon>
    </lineage>
</organism>
<evidence type="ECO:0000259" key="8">
    <source>
        <dbReference type="SMART" id="SM00062"/>
    </source>
</evidence>
<dbReference type="GO" id="GO:0042597">
    <property type="term" value="C:periplasmic space"/>
    <property type="evidence" value="ECO:0007669"/>
    <property type="project" value="UniProtKB-SubCell"/>
</dbReference>
<dbReference type="PANTHER" id="PTHR30024">
    <property type="entry name" value="ALIPHATIC SULFONATES-BINDING PROTEIN-RELATED"/>
    <property type="match status" value="1"/>
</dbReference>
<evidence type="ECO:0000256" key="6">
    <source>
        <dbReference type="ARBA" id="ARBA00070228"/>
    </source>
</evidence>
<dbReference type="SMART" id="SM00062">
    <property type="entry name" value="PBPb"/>
    <property type="match status" value="1"/>
</dbReference>
<evidence type="ECO:0000256" key="5">
    <source>
        <dbReference type="ARBA" id="ARBA00055538"/>
    </source>
</evidence>
<keyword evidence="10" id="KW-1185">Reference proteome</keyword>
<sequence>MNRRMFSKLLGTALLTPGLALTARAGQAPAEISVGYQRTGVLALLKRDRTLEQRFKPQNINISWVEFASGPPLLQALNVGHLDFGETGDTPPIFAQAAQANLVYVAAEPTNGQNEAIIVLPDSPIKSLSDLKGKKVGFVRGSSSNNVIVAALEKAGLSFKDITAVNVSPADGAVAFAQKAIDAWVIWDPYLAIIQKRFAARILVHSGDVLQSNGFFLANRDFATNHADLVLAVLDEFRKKSDWAAKHPDVVAEIVAEETGADRAAIFTSVRRARFSVSPLTDQIIAEQQATADRFYKLGLIPRPIKISDIVWKNPGFAAAK</sequence>
<dbReference type="RefSeq" id="WP_115836604.1">
    <property type="nucleotide sequence ID" value="NZ_QUMO01000003.1"/>
</dbReference>
<dbReference type="GO" id="GO:0042626">
    <property type="term" value="F:ATPase-coupled transmembrane transporter activity"/>
    <property type="evidence" value="ECO:0007669"/>
    <property type="project" value="InterPro"/>
</dbReference>
<evidence type="ECO:0000256" key="2">
    <source>
        <dbReference type="ARBA" id="ARBA00010742"/>
    </source>
</evidence>
<dbReference type="PANTHER" id="PTHR30024:SF42">
    <property type="entry name" value="ALIPHATIC SULFONATES-BINDING PROTEIN-RELATED"/>
    <property type="match status" value="1"/>
</dbReference>
<proteinExistence type="inferred from homology"/>
<reference evidence="9 10" key="1">
    <citation type="submission" date="2018-08" db="EMBL/GenBank/DDBJ databases">
        <title>Genomic Encyclopedia of Type Strains, Phase IV (KMG-IV): sequencing the most valuable type-strain genomes for metagenomic binning, comparative biology and taxonomic classification.</title>
        <authorList>
            <person name="Goeker M."/>
        </authorList>
    </citation>
    <scope>NUCLEOTIDE SEQUENCE [LARGE SCALE GENOMIC DNA]</scope>
    <source>
        <strain evidence="9 10">BW863</strain>
    </source>
</reference>
<dbReference type="InterPro" id="IPR010067">
    <property type="entry name" value="ABC_SsuA_sub-bd"/>
</dbReference>
<keyword evidence="3" id="KW-0813">Transport</keyword>
<feature type="chain" id="PRO_5017584963" description="Putative aliphatic sulfonates-binding protein" evidence="7">
    <location>
        <begin position="26"/>
        <end position="321"/>
    </location>
</feature>
<dbReference type="NCBIfam" id="TIGR01728">
    <property type="entry name" value="SsuA_fam"/>
    <property type="match status" value="1"/>
</dbReference>
<dbReference type="AlphaFoldDB" id="A0A3D9YTT5"/>
<dbReference type="InterPro" id="IPR015168">
    <property type="entry name" value="SsuA/THI5"/>
</dbReference>
<keyword evidence="4 7" id="KW-0732">Signal</keyword>
<evidence type="ECO:0000256" key="3">
    <source>
        <dbReference type="ARBA" id="ARBA00022448"/>
    </source>
</evidence>
<dbReference type="Proteomes" id="UP000256900">
    <property type="component" value="Unassembled WGS sequence"/>
</dbReference>
<dbReference type="FunFam" id="3.40.190.10:FF:000050">
    <property type="entry name" value="Sulfonate ABC transporter substrate-binding protein"/>
    <property type="match status" value="1"/>
</dbReference>
<comment type="subcellular location">
    <subcellularLocation>
        <location evidence="1">Periplasm</location>
    </subcellularLocation>
</comment>
<name>A0A3D9YTT5_9HYPH</name>
<accession>A0A3D9YTT5</accession>